<dbReference type="EnsemblProtists" id="EOD36861">
    <property type="protein sequence ID" value="EOD36861"/>
    <property type="gene ID" value="EMIHUDRAFT_462372"/>
</dbReference>
<keyword evidence="2" id="KW-1185">Reference proteome</keyword>
<name>A0A0D3KM76_EMIH1</name>
<dbReference type="GeneID" id="17282131"/>
<proteinExistence type="predicted"/>
<organism evidence="1 2">
    <name type="scientific">Emiliania huxleyi (strain CCMP1516)</name>
    <dbReference type="NCBI Taxonomy" id="280463"/>
    <lineage>
        <taxon>Eukaryota</taxon>
        <taxon>Haptista</taxon>
        <taxon>Haptophyta</taxon>
        <taxon>Prymnesiophyceae</taxon>
        <taxon>Isochrysidales</taxon>
        <taxon>Noelaerhabdaceae</taxon>
        <taxon>Emiliania</taxon>
    </lineage>
</organism>
<sequence>MSTVAERAALRSLDNGKRPCASAAPPAKAARHMAVAPEGVEAVTIRVSSLAAATGYHPWADAHATFLSALYGGRAGRQTLEDDGELLGLSLVDPEEEALRRLLAAADGPERSGEERGARQLASELAAVLAAADRQPPSAGGAAAAGDAAAACLAAAAAEGTVGAEAALAAAAVRSRLNTSHGCRSEASALRKYEQRFGCAVRDSNDALLVWPIGADAEEPRRPVEAWARALFSLDPSSRPADYRLPAGGWDVQALFSDLRVARGRALLASLRCAEAAAAPEAAGEGRPPARLSRAADYCHGGAAWDISALRADLAITRRRLRIAAAEGRRCGPGRGGLEGGDSASPPLPPPLVRLVGAVDGVADEVVLTRGEGEGEGEESWALRTVVVEVKSRVRRIARPPALHDQLQAVAYSLMLRAEAAHLVQTLGEEMDVSPVELHGPPMWHAANFEAHVLPRLRAFAAAVQAMRADVAARVSYLCGDDRWRDRLLRERGCGFLVK</sequence>
<dbReference type="Proteomes" id="UP000013827">
    <property type="component" value="Unassembled WGS sequence"/>
</dbReference>
<dbReference type="KEGG" id="ehx:EMIHUDRAFT_462372"/>
<evidence type="ECO:0008006" key="3">
    <source>
        <dbReference type="Google" id="ProtNLM"/>
    </source>
</evidence>
<reference evidence="1" key="2">
    <citation type="submission" date="2024-10" db="UniProtKB">
        <authorList>
            <consortium name="EnsemblProtists"/>
        </authorList>
    </citation>
    <scope>IDENTIFICATION</scope>
</reference>
<protein>
    <recommendedName>
        <fullName evidence="3">PD-(D/E)XK endonuclease-like domain-containing protein</fullName>
    </recommendedName>
</protein>
<dbReference type="PaxDb" id="2903-EOD36861"/>
<evidence type="ECO:0000313" key="2">
    <source>
        <dbReference type="Proteomes" id="UP000013827"/>
    </source>
</evidence>
<dbReference type="OMA" id="RPIIVEC"/>
<dbReference type="RefSeq" id="XP_005789290.1">
    <property type="nucleotide sequence ID" value="XM_005789233.1"/>
</dbReference>
<reference evidence="2" key="1">
    <citation type="journal article" date="2013" name="Nature">
        <title>Pan genome of the phytoplankton Emiliania underpins its global distribution.</title>
        <authorList>
            <person name="Read B.A."/>
            <person name="Kegel J."/>
            <person name="Klute M.J."/>
            <person name="Kuo A."/>
            <person name="Lefebvre S.C."/>
            <person name="Maumus F."/>
            <person name="Mayer C."/>
            <person name="Miller J."/>
            <person name="Monier A."/>
            <person name="Salamov A."/>
            <person name="Young J."/>
            <person name="Aguilar M."/>
            <person name="Claverie J.M."/>
            <person name="Frickenhaus S."/>
            <person name="Gonzalez K."/>
            <person name="Herman E.K."/>
            <person name="Lin Y.C."/>
            <person name="Napier J."/>
            <person name="Ogata H."/>
            <person name="Sarno A.F."/>
            <person name="Shmutz J."/>
            <person name="Schroeder D."/>
            <person name="de Vargas C."/>
            <person name="Verret F."/>
            <person name="von Dassow P."/>
            <person name="Valentin K."/>
            <person name="Van de Peer Y."/>
            <person name="Wheeler G."/>
            <person name="Dacks J.B."/>
            <person name="Delwiche C.F."/>
            <person name="Dyhrman S.T."/>
            <person name="Glockner G."/>
            <person name="John U."/>
            <person name="Richards T."/>
            <person name="Worden A.Z."/>
            <person name="Zhang X."/>
            <person name="Grigoriev I.V."/>
            <person name="Allen A.E."/>
            <person name="Bidle K."/>
            <person name="Borodovsky M."/>
            <person name="Bowler C."/>
            <person name="Brownlee C."/>
            <person name="Cock J.M."/>
            <person name="Elias M."/>
            <person name="Gladyshev V.N."/>
            <person name="Groth M."/>
            <person name="Guda C."/>
            <person name="Hadaegh A."/>
            <person name="Iglesias-Rodriguez M.D."/>
            <person name="Jenkins J."/>
            <person name="Jones B.M."/>
            <person name="Lawson T."/>
            <person name="Leese F."/>
            <person name="Lindquist E."/>
            <person name="Lobanov A."/>
            <person name="Lomsadze A."/>
            <person name="Malik S.B."/>
            <person name="Marsh M.E."/>
            <person name="Mackinder L."/>
            <person name="Mock T."/>
            <person name="Mueller-Roeber B."/>
            <person name="Pagarete A."/>
            <person name="Parker M."/>
            <person name="Probert I."/>
            <person name="Quesneville H."/>
            <person name="Raines C."/>
            <person name="Rensing S.A."/>
            <person name="Riano-Pachon D.M."/>
            <person name="Richier S."/>
            <person name="Rokitta S."/>
            <person name="Shiraiwa Y."/>
            <person name="Soanes D.M."/>
            <person name="van der Giezen M."/>
            <person name="Wahlund T.M."/>
            <person name="Williams B."/>
            <person name="Wilson W."/>
            <person name="Wolfe G."/>
            <person name="Wurch L.L."/>
        </authorList>
    </citation>
    <scope>NUCLEOTIDE SEQUENCE</scope>
</reference>
<dbReference type="AlphaFoldDB" id="A0A0D3KM76"/>
<dbReference type="HOGENOM" id="CLU_546839_0_0_1"/>
<accession>A0A0D3KM76</accession>
<evidence type="ECO:0000313" key="1">
    <source>
        <dbReference type="EnsemblProtists" id="EOD36861"/>
    </source>
</evidence>